<feature type="region of interest" description="Disordered" evidence="1">
    <location>
        <begin position="1"/>
        <end position="84"/>
    </location>
</feature>
<comment type="caution">
    <text evidence="2">The sequence shown here is derived from an EMBL/GenBank/DDBJ whole genome shotgun (WGS) entry which is preliminary data.</text>
</comment>
<evidence type="ECO:0000313" key="2">
    <source>
        <dbReference type="EMBL" id="KAK4086234.1"/>
    </source>
</evidence>
<keyword evidence="3" id="KW-1185">Reference proteome</keyword>
<sequence>MNVQEDDTDFKQSVVVRMNESRSEEDSSQSPLNVDNVRSRQNHHHHIQQVGNFGGVVATEPGNCPLAGAPLSHSDLHGGGGESRQAQVVAVASFDI</sequence>
<accession>A0ABR0BQA7</accession>
<gene>
    <name evidence="2" type="ORF">Purlil1_9319</name>
</gene>
<protein>
    <submittedName>
        <fullName evidence="2">Uncharacterized protein</fullName>
    </submittedName>
</protein>
<dbReference type="EMBL" id="JAWRVI010000042">
    <property type="protein sequence ID" value="KAK4086234.1"/>
    <property type="molecule type" value="Genomic_DNA"/>
</dbReference>
<proteinExistence type="predicted"/>
<name>A0ABR0BQA7_PURLI</name>
<evidence type="ECO:0000256" key="1">
    <source>
        <dbReference type="SAM" id="MobiDB-lite"/>
    </source>
</evidence>
<organism evidence="2 3">
    <name type="scientific">Purpureocillium lilacinum</name>
    <name type="common">Paecilomyces lilacinus</name>
    <dbReference type="NCBI Taxonomy" id="33203"/>
    <lineage>
        <taxon>Eukaryota</taxon>
        <taxon>Fungi</taxon>
        <taxon>Dikarya</taxon>
        <taxon>Ascomycota</taxon>
        <taxon>Pezizomycotina</taxon>
        <taxon>Sordariomycetes</taxon>
        <taxon>Hypocreomycetidae</taxon>
        <taxon>Hypocreales</taxon>
        <taxon>Ophiocordycipitaceae</taxon>
        <taxon>Purpureocillium</taxon>
    </lineage>
</organism>
<dbReference type="Proteomes" id="UP001287286">
    <property type="component" value="Unassembled WGS sequence"/>
</dbReference>
<evidence type="ECO:0000313" key="3">
    <source>
        <dbReference type="Proteomes" id="UP001287286"/>
    </source>
</evidence>
<reference evidence="2 3" key="1">
    <citation type="journal article" date="2024" name="Microbiol. Resour. Announc.">
        <title>Genome annotations for the ascomycete fungi Trichoderma harzianum, Trichoderma aggressivum, and Purpureocillium lilacinum.</title>
        <authorList>
            <person name="Beijen E.P.W."/>
            <person name="Ohm R.A."/>
        </authorList>
    </citation>
    <scope>NUCLEOTIDE SEQUENCE [LARGE SCALE GENOMIC DNA]</scope>
    <source>
        <strain evidence="2 3">CBS 150709</strain>
    </source>
</reference>